<evidence type="ECO:0000313" key="1">
    <source>
        <dbReference type="EMBL" id="OGF28155.1"/>
    </source>
</evidence>
<organism evidence="1 2">
    <name type="scientific">Candidatus Falkowbacteria bacterium RIFOXYA2_FULL_47_19</name>
    <dbReference type="NCBI Taxonomy" id="1797994"/>
    <lineage>
        <taxon>Bacteria</taxon>
        <taxon>Candidatus Falkowiibacteriota</taxon>
    </lineage>
</organism>
<gene>
    <name evidence="1" type="ORF">A2227_06675</name>
</gene>
<sequence>MTIKEKIIKIIDIILDEELMYKDNEVLSLPVTRFKEEGIYAEEFSKIMEKLTSEGCLVSEEDFDICNFDHTYIFHMNYAMVKPDYKKLKAYKKQIMQNKKRVKLKDYTTGNNKLYINGSFVGNLKRLKKDVILIYFAERYNRSICSVRVEEFMDWCSGRYPEICNKIKDNIQGGAKWFRNGIDDINDKNREALSGDKLIIFNKKNDSFDITKSIEIK</sequence>
<dbReference type="Proteomes" id="UP000178367">
    <property type="component" value="Unassembled WGS sequence"/>
</dbReference>
<evidence type="ECO:0000313" key="2">
    <source>
        <dbReference type="Proteomes" id="UP000178367"/>
    </source>
</evidence>
<protein>
    <submittedName>
        <fullName evidence="1">Uncharacterized protein</fullName>
    </submittedName>
</protein>
<dbReference type="EMBL" id="MFGB01000002">
    <property type="protein sequence ID" value="OGF28155.1"/>
    <property type="molecule type" value="Genomic_DNA"/>
</dbReference>
<reference evidence="1 2" key="1">
    <citation type="journal article" date="2016" name="Nat. Commun.">
        <title>Thousands of microbial genomes shed light on interconnected biogeochemical processes in an aquifer system.</title>
        <authorList>
            <person name="Anantharaman K."/>
            <person name="Brown C.T."/>
            <person name="Hug L.A."/>
            <person name="Sharon I."/>
            <person name="Castelle C.J."/>
            <person name="Probst A.J."/>
            <person name="Thomas B.C."/>
            <person name="Singh A."/>
            <person name="Wilkins M.J."/>
            <person name="Karaoz U."/>
            <person name="Brodie E.L."/>
            <person name="Williams K.H."/>
            <person name="Hubbard S.S."/>
            <person name="Banfield J.F."/>
        </authorList>
    </citation>
    <scope>NUCLEOTIDE SEQUENCE [LARGE SCALE GENOMIC DNA]</scope>
</reference>
<name>A0A1F5SN66_9BACT</name>
<comment type="caution">
    <text evidence="1">The sequence shown here is derived from an EMBL/GenBank/DDBJ whole genome shotgun (WGS) entry which is preliminary data.</text>
</comment>
<accession>A0A1F5SN66</accession>
<dbReference type="AlphaFoldDB" id="A0A1F5SN66"/>
<proteinExistence type="predicted"/>
<dbReference type="STRING" id="1797994.A2227_06675"/>